<evidence type="ECO:0000256" key="2">
    <source>
        <dbReference type="SAM" id="SignalP"/>
    </source>
</evidence>
<protein>
    <submittedName>
        <fullName evidence="4">CAP domain-containing protein</fullName>
    </submittedName>
</protein>
<dbReference type="Gene3D" id="3.40.33.10">
    <property type="entry name" value="CAP"/>
    <property type="match status" value="1"/>
</dbReference>
<keyword evidence="2" id="KW-0732">Signal</keyword>
<dbReference type="InterPro" id="IPR035940">
    <property type="entry name" value="CAP_sf"/>
</dbReference>
<dbReference type="CDD" id="cd05379">
    <property type="entry name" value="CAP_bacterial"/>
    <property type="match status" value="1"/>
</dbReference>
<dbReference type="InterPro" id="IPR014044">
    <property type="entry name" value="CAP_dom"/>
</dbReference>
<dbReference type="RefSeq" id="WP_198570470.1">
    <property type="nucleotide sequence ID" value="NZ_CP066167.1"/>
</dbReference>
<name>A0A7T4R221_9GAMM</name>
<feature type="domain" description="SCP" evidence="3">
    <location>
        <begin position="147"/>
        <end position="257"/>
    </location>
</feature>
<dbReference type="KEGG" id="snan:I6N98_03755"/>
<feature type="signal peptide" evidence="2">
    <location>
        <begin position="1"/>
        <end position="27"/>
    </location>
</feature>
<feature type="region of interest" description="Disordered" evidence="1">
    <location>
        <begin position="30"/>
        <end position="49"/>
    </location>
</feature>
<organism evidence="4 5">
    <name type="scientific">Spongiibacter nanhainus</name>
    <dbReference type="NCBI Taxonomy" id="2794344"/>
    <lineage>
        <taxon>Bacteria</taxon>
        <taxon>Pseudomonadati</taxon>
        <taxon>Pseudomonadota</taxon>
        <taxon>Gammaproteobacteria</taxon>
        <taxon>Cellvibrionales</taxon>
        <taxon>Spongiibacteraceae</taxon>
        <taxon>Spongiibacter</taxon>
    </lineage>
</organism>
<dbReference type="Pfam" id="PF00188">
    <property type="entry name" value="CAP"/>
    <property type="match status" value="1"/>
</dbReference>
<dbReference type="AlphaFoldDB" id="A0A7T4R221"/>
<evidence type="ECO:0000313" key="5">
    <source>
        <dbReference type="Proteomes" id="UP000596063"/>
    </source>
</evidence>
<feature type="chain" id="PRO_5032731002" evidence="2">
    <location>
        <begin position="28"/>
        <end position="266"/>
    </location>
</feature>
<dbReference type="PANTHER" id="PTHR31157:SF1">
    <property type="entry name" value="SCP DOMAIN-CONTAINING PROTEIN"/>
    <property type="match status" value="1"/>
</dbReference>
<dbReference type="EMBL" id="CP066167">
    <property type="protein sequence ID" value="QQD18985.1"/>
    <property type="molecule type" value="Genomic_DNA"/>
</dbReference>
<proteinExistence type="predicted"/>
<keyword evidence="5" id="KW-1185">Reference proteome</keyword>
<evidence type="ECO:0000259" key="3">
    <source>
        <dbReference type="Pfam" id="PF00188"/>
    </source>
</evidence>
<evidence type="ECO:0000256" key="1">
    <source>
        <dbReference type="SAM" id="MobiDB-lite"/>
    </source>
</evidence>
<sequence>MNQYRNSPPRVVNAVLLLLSIVITACASAPTASTPPGSRSGSAKGPAVALTDATSGKGQWSVAGWDTARLSTAQHATYLSPMERRVILHLNMLRSDPGRYAREFIEPRIKYYQRNIYRPPWTPEYYGGTLTKEGVSALREAIKDLSAAPPVGLLMPSKGLAMAARDHARDKARHGGMSHTDSRGRELDTRVEQYGYWYKRIAENISYGRDAAVDNIVGLLIDDGVPSRGHRKSLITADFKKVGVAMAGHPRFGHVCVINLAAGFEE</sequence>
<reference evidence="4 5" key="1">
    <citation type="submission" date="2020-12" db="EMBL/GenBank/DDBJ databases">
        <authorList>
            <person name="Shan Y."/>
        </authorList>
    </citation>
    <scope>NUCLEOTIDE SEQUENCE [LARGE SCALE GENOMIC DNA]</scope>
    <source>
        <strain evidence="5">csc3.9</strain>
    </source>
</reference>
<gene>
    <name evidence="4" type="ORF">I6N98_03755</name>
</gene>
<accession>A0A7T4R221</accession>
<evidence type="ECO:0000313" key="4">
    <source>
        <dbReference type="EMBL" id="QQD18985.1"/>
    </source>
</evidence>
<dbReference type="Proteomes" id="UP000596063">
    <property type="component" value="Chromosome"/>
</dbReference>
<dbReference type="PROSITE" id="PS51257">
    <property type="entry name" value="PROKAR_LIPOPROTEIN"/>
    <property type="match status" value="1"/>
</dbReference>
<dbReference type="SUPFAM" id="SSF55797">
    <property type="entry name" value="PR-1-like"/>
    <property type="match status" value="1"/>
</dbReference>
<feature type="compositionally biased region" description="Low complexity" evidence="1">
    <location>
        <begin position="30"/>
        <end position="43"/>
    </location>
</feature>
<dbReference type="PANTHER" id="PTHR31157">
    <property type="entry name" value="SCP DOMAIN-CONTAINING PROTEIN"/>
    <property type="match status" value="1"/>
</dbReference>